<protein>
    <recommendedName>
        <fullName evidence="3">DUF4440 domain-containing protein</fullName>
    </recommendedName>
</protein>
<accession>A0AA35URC3</accession>
<evidence type="ECO:0000313" key="1">
    <source>
        <dbReference type="EMBL" id="CAI8825672.1"/>
    </source>
</evidence>
<reference evidence="1" key="1">
    <citation type="submission" date="2023-03" db="EMBL/GenBank/DDBJ databases">
        <authorList>
            <person name="Pearce D."/>
        </authorList>
    </citation>
    <scope>NUCLEOTIDE SEQUENCE</scope>
    <source>
        <strain evidence="1">Mc</strain>
    </source>
</reference>
<gene>
    <name evidence="1" type="ORF">MCNOR_2029</name>
</gene>
<dbReference type="EMBL" id="OX458332">
    <property type="protein sequence ID" value="CAI8825672.1"/>
    <property type="molecule type" value="Genomic_DNA"/>
</dbReference>
<name>A0AA35URC3_METCP</name>
<evidence type="ECO:0008006" key="3">
    <source>
        <dbReference type="Google" id="ProtNLM"/>
    </source>
</evidence>
<dbReference type="RefSeq" id="WP_154656666.1">
    <property type="nucleotide sequence ID" value="NZ_CP079096.1"/>
</dbReference>
<evidence type="ECO:0000313" key="2">
    <source>
        <dbReference type="Proteomes" id="UP001158598"/>
    </source>
</evidence>
<proteinExistence type="predicted"/>
<organism evidence="1 2">
    <name type="scientific">Methylococcus capsulatus</name>
    <dbReference type="NCBI Taxonomy" id="414"/>
    <lineage>
        <taxon>Bacteria</taxon>
        <taxon>Pseudomonadati</taxon>
        <taxon>Pseudomonadota</taxon>
        <taxon>Gammaproteobacteria</taxon>
        <taxon>Methylococcales</taxon>
        <taxon>Methylococcaceae</taxon>
        <taxon>Methylococcus</taxon>
    </lineage>
</organism>
<dbReference type="AlphaFoldDB" id="A0AA35URC3"/>
<sequence length="146" mass="16201">MVRRWVVWTAGVWLAVVTSVGVAAGAEGEAALRERVKAYWDARKINDLQTLYSMETATVEGRLRPDQMSRTQFSTLRIVGYSITDVRITGDKAEIKLDTEVMHPAMQGKALVGPSIVDYWTYVDGNWYHGERSKSAKGGASPSPRP</sequence>
<dbReference type="Proteomes" id="UP001158598">
    <property type="component" value="Chromosome"/>
</dbReference>